<protein>
    <recommendedName>
        <fullName evidence="3">BrnT family toxin</fullName>
    </recommendedName>
</protein>
<comment type="caution">
    <text evidence="1">The sequence shown here is derived from an EMBL/GenBank/DDBJ whole genome shotgun (WGS) entry which is preliminary data.</text>
</comment>
<proteinExistence type="predicted"/>
<name>A0A0M2UU38_9BACT</name>
<reference evidence="1 2" key="1">
    <citation type="journal article" date="2013" name="BMC Microbiol.">
        <title>Identification of the type II cytochrome c maturation pathway in anammox bacteria by comparative genomics.</title>
        <authorList>
            <person name="Ferousi C."/>
            <person name="Speth D.R."/>
            <person name="Reimann J."/>
            <person name="Op den Camp H.J."/>
            <person name="Allen J.W."/>
            <person name="Keltjens J.T."/>
            <person name="Jetten M.S."/>
        </authorList>
    </citation>
    <scope>NUCLEOTIDE SEQUENCE [LARGE SCALE GENOMIC DNA]</scope>
    <source>
        <strain evidence="1">RU1</strain>
    </source>
</reference>
<dbReference type="Gene3D" id="3.10.450.530">
    <property type="entry name" value="Ribonuclease toxin, BrnT, of type II toxin-antitoxin system"/>
    <property type="match status" value="1"/>
</dbReference>
<accession>A0A0M2UU38</accession>
<evidence type="ECO:0008006" key="3">
    <source>
        <dbReference type="Google" id="ProtNLM"/>
    </source>
</evidence>
<evidence type="ECO:0000313" key="2">
    <source>
        <dbReference type="Proteomes" id="UP000034954"/>
    </source>
</evidence>
<dbReference type="Pfam" id="PF04365">
    <property type="entry name" value="BrnT_toxin"/>
    <property type="match status" value="1"/>
</dbReference>
<evidence type="ECO:0000313" key="1">
    <source>
        <dbReference type="EMBL" id="KKO19100.1"/>
    </source>
</evidence>
<organism evidence="1 2">
    <name type="scientific">Candidatus Brocadia fulgida</name>
    <dbReference type="NCBI Taxonomy" id="380242"/>
    <lineage>
        <taxon>Bacteria</taxon>
        <taxon>Pseudomonadati</taxon>
        <taxon>Planctomycetota</taxon>
        <taxon>Candidatus Brocadiia</taxon>
        <taxon>Candidatus Brocadiales</taxon>
        <taxon>Candidatus Brocadiaceae</taxon>
        <taxon>Candidatus Brocadia</taxon>
    </lineage>
</organism>
<dbReference type="InterPro" id="IPR007460">
    <property type="entry name" value="BrnT_toxin"/>
</dbReference>
<keyword evidence="2" id="KW-1185">Reference proteome</keyword>
<dbReference type="AlphaFoldDB" id="A0A0M2UU38"/>
<gene>
    <name evidence="1" type="ORF">BROFUL_02196</name>
</gene>
<sequence>MRPDFEWDKETAKANLKKHRVCFEEATTVFLDPFSMTIPDPDHSVEEQRFIDIGSSDKGRVLVVVYTERGSSMRIISCRKATPSERTLYEEGRALKYGIPKWLKISPLRA</sequence>
<dbReference type="EMBL" id="LAQJ01000218">
    <property type="protein sequence ID" value="KKO19100.1"/>
    <property type="molecule type" value="Genomic_DNA"/>
</dbReference>
<dbReference type="Proteomes" id="UP000034954">
    <property type="component" value="Unassembled WGS sequence"/>
</dbReference>
<dbReference type="InterPro" id="IPR038573">
    <property type="entry name" value="BrnT_sf"/>
</dbReference>